<sequence length="226" mass="25695">MGCSGTAQYCCRRWQNFVFIRQNSYGNEWNFVLGVVLMAETGLRVYTDEGEIVINESYVNFWYDKEKSKDESFAYGVNCLTAYGCSPSNEGRRYVFSAESQEPSQHGVGLQVINEAGRVVYDSNWQPLKVLHYSDKPGYVIPADKECAIIECSAEYGYSYVIFDAPGSDYLYVWKEVHPKVQNGVVVFDKKDKGEPPRHYQGAFEVLTTKSQGQTVYMVVDVSHIK</sequence>
<organism evidence="1">
    <name type="scientific">Siphoviridae sp. ct1NJ1</name>
    <dbReference type="NCBI Taxonomy" id="2827557"/>
    <lineage>
        <taxon>Viruses</taxon>
        <taxon>Duplodnaviria</taxon>
        <taxon>Heunggongvirae</taxon>
        <taxon>Uroviricota</taxon>
        <taxon>Caudoviricetes</taxon>
    </lineage>
</organism>
<dbReference type="EMBL" id="BK057790">
    <property type="protein sequence ID" value="DAE91866.1"/>
    <property type="molecule type" value="Genomic_DNA"/>
</dbReference>
<evidence type="ECO:0000313" key="1">
    <source>
        <dbReference type="EMBL" id="DAE91866.1"/>
    </source>
</evidence>
<name>A0A8S5RR99_9CAUD</name>
<protein>
    <submittedName>
        <fullName evidence="1">Uncharacterized protein</fullName>
    </submittedName>
</protein>
<reference evidence="1" key="1">
    <citation type="journal article" date="2021" name="Proc. Natl. Acad. Sci. U.S.A.">
        <title>A Catalog of Tens of Thousands of Viruses from Human Metagenomes Reveals Hidden Associations with Chronic Diseases.</title>
        <authorList>
            <person name="Tisza M.J."/>
            <person name="Buck C.B."/>
        </authorList>
    </citation>
    <scope>NUCLEOTIDE SEQUENCE</scope>
    <source>
        <strain evidence="1">Ct1NJ1</strain>
    </source>
</reference>
<proteinExistence type="predicted"/>
<accession>A0A8S5RR99</accession>